<evidence type="ECO:0000256" key="8">
    <source>
        <dbReference type="SAM" id="MobiDB-lite"/>
    </source>
</evidence>
<evidence type="ECO:0008006" key="11">
    <source>
        <dbReference type="Google" id="ProtNLM"/>
    </source>
</evidence>
<evidence type="ECO:0000313" key="9">
    <source>
        <dbReference type="EMBL" id="KAL2864533.1"/>
    </source>
</evidence>
<protein>
    <recommendedName>
        <fullName evidence="11">Transcription factor domain-containing protein</fullName>
    </recommendedName>
</protein>
<dbReference type="InterPro" id="IPR050797">
    <property type="entry name" value="Carb_Metab_Trans_Reg"/>
</dbReference>
<name>A0ABR4LJ11_9EURO</name>
<feature type="compositionally biased region" description="Polar residues" evidence="8">
    <location>
        <begin position="10"/>
        <end position="33"/>
    </location>
</feature>
<evidence type="ECO:0000256" key="4">
    <source>
        <dbReference type="ARBA" id="ARBA00023015"/>
    </source>
</evidence>
<dbReference type="Proteomes" id="UP001610432">
    <property type="component" value="Unassembled WGS sequence"/>
</dbReference>
<dbReference type="RefSeq" id="XP_070883512.1">
    <property type="nucleotide sequence ID" value="XM_071029856.1"/>
</dbReference>
<evidence type="ECO:0000256" key="6">
    <source>
        <dbReference type="ARBA" id="ARBA00023163"/>
    </source>
</evidence>
<dbReference type="GeneID" id="98144928"/>
<dbReference type="EMBL" id="JBFXLQ010000040">
    <property type="protein sequence ID" value="KAL2864533.1"/>
    <property type="molecule type" value="Genomic_DNA"/>
</dbReference>
<keyword evidence="7" id="KW-0539">Nucleus</keyword>
<keyword evidence="10" id="KW-1185">Reference proteome</keyword>
<gene>
    <name evidence="9" type="ORF">BJX67DRAFT_361369</name>
</gene>
<evidence type="ECO:0000256" key="7">
    <source>
        <dbReference type="ARBA" id="ARBA00023242"/>
    </source>
</evidence>
<evidence type="ECO:0000256" key="2">
    <source>
        <dbReference type="ARBA" id="ARBA00022723"/>
    </source>
</evidence>
<evidence type="ECO:0000256" key="1">
    <source>
        <dbReference type="ARBA" id="ARBA00004123"/>
    </source>
</evidence>
<dbReference type="PANTHER" id="PTHR31668">
    <property type="entry name" value="GLUCOSE TRANSPORT TRANSCRIPTION REGULATOR RGT1-RELATED-RELATED"/>
    <property type="match status" value="1"/>
</dbReference>
<evidence type="ECO:0000256" key="3">
    <source>
        <dbReference type="ARBA" id="ARBA00022833"/>
    </source>
</evidence>
<dbReference type="PANTHER" id="PTHR31668:SF18">
    <property type="entry name" value="MALTOSE FERMENTATION REGULATORY PROTEIN MAL13-RELATED"/>
    <property type="match status" value="1"/>
</dbReference>
<keyword evidence="5" id="KW-0238">DNA-binding</keyword>
<evidence type="ECO:0000256" key="5">
    <source>
        <dbReference type="ARBA" id="ARBA00023125"/>
    </source>
</evidence>
<reference evidence="9 10" key="1">
    <citation type="submission" date="2024-07" db="EMBL/GenBank/DDBJ databases">
        <title>Section-level genome sequencing and comparative genomics of Aspergillus sections Usti and Cavernicolus.</title>
        <authorList>
            <consortium name="Lawrence Berkeley National Laboratory"/>
            <person name="Nybo J.L."/>
            <person name="Vesth T.C."/>
            <person name="Theobald S."/>
            <person name="Frisvad J.C."/>
            <person name="Larsen T.O."/>
            <person name="Kjaerboelling I."/>
            <person name="Rothschild-Mancinelli K."/>
            <person name="Lyhne E.K."/>
            <person name="Kogle M.E."/>
            <person name="Barry K."/>
            <person name="Clum A."/>
            <person name="Na H."/>
            <person name="Ledsgaard L."/>
            <person name="Lin J."/>
            <person name="Lipzen A."/>
            <person name="Kuo A."/>
            <person name="Riley R."/>
            <person name="Mondo S."/>
            <person name="Labutti K."/>
            <person name="Haridas S."/>
            <person name="Pangalinan J."/>
            <person name="Salamov A.A."/>
            <person name="Simmons B.A."/>
            <person name="Magnuson J.K."/>
            <person name="Chen J."/>
            <person name="Drula E."/>
            <person name="Henrissat B."/>
            <person name="Wiebenga A."/>
            <person name="Lubbers R.J."/>
            <person name="Gomes A.C."/>
            <person name="Macurrencykelacurrency M.R."/>
            <person name="Stajich J."/>
            <person name="Grigoriev I.V."/>
            <person name="Mortensen U.H."/>
            <person name="De Vries R.P."/>
            <person name="Baker S.E."/>
            <person name="Andersen M.R."/>
        </authorList>
    </citation>
    <scope>NUCLEOTIDE SEQUENCE [LARGE SCALE GENOMIC DNA]</scope>
    <source>
        <strain evidence="9 10">CBS 449.75</strain>
    </source>
</reference>
<comment type="subcellular location">
    <subcellularLocation>
        <location evidence="1">Nucleus</location>
    </subcellularLocation>
</comment>
<sequence length="402" mass="43800">MPLPMRTFSALETDSNSKSRSQRSTNSDSGSIGSFWSQNGKHHQASLSICSCVLLPNRRSTFCMQHELPITLRTIDDLPVPGGDGDSVPALLTGFCNLVRLFTRIDGPLIQAPYLSLPHPTYSKARIRDIQEALQTGATKDPIIDEVQRVDIWTTLAWLSSLLWQYSASHFMLTSEPSNTFFAPSYPFIIARNFLSLICGASLDSVRPHGYGMEIKLFQLANSLIDVLVYVPSLTKPYDGFAWGPRHAVVALEHLLNLVAGGKSERLDRLHARMAQLDFTPTLGKALPEVEGDESSSGSEGPSAVHEISRPDKVDGGSADYRTGYQWNGEEIQEHLLHTTEEVADLSDLFPELDIGTVHFLSGNGEGLSGRGEEPDGMSTDFLALGAHVSHSAGYSAAFAGV</sequence>
<comment type="caution">
    <text evidence="9">The sequence shown here is derived from an EMBL/GenBank/DDBJ whole genome shotgun (WGS) entry which is preliminary data.</text>
</comment>
<proteinExistence type="predicted"/>
<feature type="region of interest" description="Disordered" evidence="8">
    <location>
        <begin position="1"/>
        <end position="33"/>
    </location>
</feature>
<organism evidence="9 10">
    <name type="scientific">Aspergillus lucknowensis</name>
    <dbReference type="NCBI Taxonomy" id="176173"/>
    <lineage>
        <taxon>Eukaryota</taxon>
        <taxon>Fungi</taxon>
        <taxon>Dikarya</taxon>
        <taxon>Ascomycota</taxon>
        <taxon>Pezizomycotina</taxon>
        <taxon>Eurotiomycetes</taxon>
        <taxon>Eurotiomycetidae</taxon>
        <taxon>Eurotiales</taxon>
        <taxon>Aspergillaceae</taxon>
        <taxon>Aspergillus</taxon>
        <taxon>Aspergillus subgen. Nidulantes</taxon>
    </lineage>
</organism>
<keyword evidence="4" id="KW-0805">Transcription regulation</keyword>
<accession>A0ABR4LJ11</accession>
<keyword evidence="3" id="KW-0862">Zinc</keyword>
<keyword evidence="2" id="KW-0479">Metal-binding</keyword>
<keyword evidence="6" id="KW-0804">Transcription</keyword>
<evidence type="ECO:0000313" key="10">
    <source>
        <dbReference type="Proteomes" id="UP001610432"/>
    </source>
</evidence>
<feature type="region of interest" description="Disordered" evidence="8">
    <location>
        <begin position="287"/>
        <end position="319"/>
    </location>
</feature>